<evidence type="ECO:0000313" key="1">
    <source>
        <dbReference type="EMBL" id="BDU72916.1"/>
    </source>
</evidence>
<keyword evidence="2" id="KW-1185">Reference proteome</keyword>
<evidence type="ECO:0000313" key="2">
    <source>
        <dbReference type="Proteomes" id="UP001238179"/>
    </source>
</evidence>
<dbReference type="NCBIfam" id="TIGR01539">
    <property type="entry name" value="portal_lambda"/>
    <property type="match status" value="1"/>
</dbReference>
<dbReference type="EMBL" id="AP027080">
    <property type="protein sequence ID" value="BDU72916.1"/>
    <property type="molecule type" value="Genomic_DNA"/>
</dbReference>
<dbReference type="InterPro" id="IPR006429">
    <property type="entry name" value="Phage_lambda_portal"/>
</dbReference>
<dbReference type="AlphaFoldDB" id="A0AA48GW44"/>
<dbReference type="KEGG" id="msil:METEAL_20900"/>
<reference evidence="2" key="1">
    <citation type="journal article" date="2023" name="Int. J. Syst. Evol. Microbiol.">
        <title>Mesoterricola silvestris gen. nov., sp. nov., Mesoterricola sediminis sp. nov., Geothrix oryzae sp. nov., Geothrix edaphica sp. nov., Geothrix rubra sp. nov., and Geothrix limicola sp. nov., six novel members of Acidobacteriota isolated from soils.</title>
        <authorList>
            <person name="Itoh H."/>
            <person name="Sugisawa Y."/>
            <person name="Mise K."/>
            <person name="Xu Z."/>
            <person name="Kuniyasu M."/>
            <person name="Ushijima N."/>
            <person name="Kawano K."/>
            <person name="Kobayashi E."/>
            <person name="Shiratori Y."/>
            <person name="Masuda Y."/>
            <person name="Senoo K."/>
        </authorList>
    </citation>
    <scope>NUCLEOTIDE SEQUENCE [LARGE SCALE GENOMIC DNA]</scope>
    <source>
        <strain evidence="2">W79</strain>
    </source>
</reference>
<dbReference type="GO" id="GO:0005198">
    <property type="term" value="F:structural molecule activity"/>
    <property type="evidence" value="ECO:0007669"/>
    <property type="project" value="InterPro"/>
</dbReference>
<name>A0AA48GW44_9BACT</name>
<dbReference type="GO" id="GO:0019068">
    <property type="term" value="P:virion assembly"/>
    <property type="evidence" value="ECO:0007669"/>
    <property type="project" value="InterPro"/>
</dbReference>
<sequence length="515" mass="56095">MFHPVLFGPDGQKLAIQGAWKAARKDRKQTSNWNPGNGSADDDLLWDLPTLRNQSRSLQRDNPLAAGAVNTATTSVVGTGLTVQSEIDREILGLTTEDASAWQAQAERYFNLWAGSKEADVTLTQNFWEMQDLAFRSTLESGDALALIANIQRPSSICGTSIQIIEGDRIVNKDNMKDTETLIAGVAIDKVGAPSAYHVLRNHPGSTISTQKAWDIRPAFTASGRRATLHLFTRTRPGQHRGVPYLATVIEAFRELGEYTDGELRAAVISGLFSVFIEPPTTGGGGMLDVPEGEGGPNKEGELAIDYGTVVNLAPGEKPHNITPGRPNTAFDPFVLAILRQIGVGLEIPYEILIKHFTASYSAARAALLELGKFVRRRRFWLACNFCQPIYEAVIEEFIAMGILDAPGFFDNVLVRKAYLGTTWIGDSLGQIDPLKEADSWQKLVENRFATKTEATAALTGGDYERNVERLAYEEKRERDLGLKDMTATAPAAPAVYPSDAGAAVSADTTDLETP</sequence>
<accession>A0AA48GW44</accession>
<dbReference type="Proteomes" id="UP001238179">
    <property type="component" value="Chromosome"/>
</dbReference>
<dbReference type="Pfam" id="PF05136">
    <property type="entry name" value="Phage_portal_2"/>
    <property type="match status" value="1"/>
</dbReference>
<organism evidence="1 2">
    <name type="scientific">Mesoterricola silvestris</name>
    <dbReference type="NCBI Taxonomy" id="2927979"/>
    <lineage>
        <taxon>Bacteria</taxon>
        <taxon>Pseudomonadati</taxon>
        <taxon>Acidobacteriota</taxon>
        <taxon>Holophagae</taxon>
        <taxon>Holophagales</taxon>
        <taxon>Holophagaceae</taxon>
        <taxon>Mesoterricola</taxon>
    </lineage>
</organism>
<protein>
    <submittedName>
        <fullName evidence="1">Phage portal protein</fullName>
    </submittedName>
</protein>
<proteinExistence type="predicted"/>
<dbReference type="RefSeq" id="WP_316415828.1">
    <property type="nucleotide sequence ID" value="NZ_AP027080.1"/>
</dbReference>
<gene>
    <name evidence="1" type="ORF">METEAL_20900</name>
</gene>